<protein>
    <recommendedName>
        <fullName evidence="12">Dynactin subunit 4</fullName>
    </recommendedName>
</protein>
<keyword evidence="7" id="KW-0832">Ubl conjugation</keyword>
<dbReference type="InterPro" id="IPR008603">
    <property type="entry name" value="DCTN4"/>
</dbReference>
<dbReference type="OrthoDB" id="283815at2759"/>
<feature type="compositionally biased region" description="Basic and acidic residues" evidence="14">
    <location>
        <begin position="159"/>
        <end position="171"/>
    </location>
</feature>
<feature type="region of interest" description="Disordered" evidence="14">
    <location>
        <begin position="150"/>
        <end position="180"/>
    </location>
</feature>
<evidence type="ECO:0000256" key="5">
    <source>
        <dbReference type="ARBA" id="ARBA00022499"/>
    </source>
</evidence>
<dbReference type="HOGENOM" id="CLU_034750_0_0_1"/>
<keyword evidence="16" id="KW-1185">Reference proteome</keyword>
<sequence length="552" mass="60249">MATFTPYTYFQCPCSESSPITRHHHHNDRHYRRHRHTRNASVTSIVSADDDDDDDKTFDPRATRSNFSLYPLEYLLCTRSCFTCPICVGPLSVTSLETKPDPNLLSAPPSDSAPTSGPYALVCSYCLWSSTELGIKFDKPNSISSQLHKLRNGGATRLTPKERKERRKDPGYKPILVQGEDPLDPESHFAALKTFYQSQLSDPNSDSSGFGTSSSLGELGFSSSASLSRIMSLYTGGLLADKKAKNRVGAMREAITPDEGLQLCQLDETAQIARLKKVGWEGTASNGQMAEQMPAVTAGEVQMYGRGRHIISKPEAKVQTTRFRIRLVATNYVPSISIRRLNPSQTGAGSSSGGGSLSSLGDFLEPVKPAHFILTFKNPLFDAVKVTLATPAITPGRFASRVTVLCPEFEIDANTDVWDEALKDGSNKRDSKELRRPKTAAEESAAAAAGGGLQLEVGKIWERGRNWVSIVVEVVPASLRQPVDGGRVGPIREDEDVVEVPMFVRVEWETEAGGDDEIPGAGKKEGEGGKEGKEKRELAYWVVLGVGRIKQS</sequence>
<proteinExistence type="inferred from homology"/>
<evidence type="ECO:0000256" key="8">
    <source>
        <dbReference type="ARBA" id="ARBA00022990"/>
    </source>
</evidence>
<accession>G0S8C2</accession>
<evidence type="ECO:0000256" key="13">
    <source>
        <dbReference type="ARBA" id="ARBA00093507"/>
    </source>
</evidence>
<feature type="compositionally biased region" description="Basic and acidic residues" evidence="14">
    <location>
        <begin position="424"/>
        <end position="441"/>
    </location>
</feature>
<evidence type="ECO:0000256" key="14">
    <source>
        <dbReference type="SAM" id="MobiDB-lite"/>
    </source>
</evidence>
<dbReference type="PANTHER" id="PTHR13034:SF2">
    <property type="entry name" value="DYNACTIN SUBUNIT 4"/>
    <property type="match status" value="1"/>
</dbReference>
<evidence type="ECO:0000256" key="4">
    <source>
        <dbReference type="ARBA" id="ARBA00022490"/>
    </source>
</evidence>
<evidence type="ECO:0000256" key="2">
    <source>
        <dbReference type="ARBA" id="ARBA00004529"/>
    </source>
</evidence>
<comment type="subunit">
    <text evidence="13">Subunit of dynactin, a multiprotein complex part of a tripartite complex with dynein and a adapter, such as BICDL1, BICD2 or HOOK3. The dynactin complex is built around ACTR1A/ACTB filament and consists of an actin-related filament composed of a shoulder domain, a pointed end and a barbed end. Its length is defined by its flexible shoulder domain. The soulder is composed of 2 DCTN1 subunits, 4 DCTN2 and 2 DCTN3. The 4 DCNT2 (via N-terminus) bind the ACTR1A filament and act as molecular rulers to determine the length. The pointed end is important for binding dynein-dynactin cargo adapters. Consists of 4 subunits: ACTR10, DCNT4, DCTN5 and DCTN6. The barbed end is composed of a CAPZA1:CAPZB heterodimers, which binds ACTR1A/ACTB filament and dynactin and stabilizes dynactin. Interacts with ATP7B, but not ATP7A, in a copper-dependent manner. Interacts with ANK2; this interaction is required for localization at costameres. Interacts with N4BP2L1.</text>
</comment>
<dbReference type="KEGG" id="cthr:CTHT_0021220"/>
<keyword evidence="8" id="KW-0007">Acetylation</keyword>
<keyword evidence="5" id="KW-1017">Isopeptide bond</keyword>
<reference evidence="15 16" key="1">
    <citation type="journal article" date="2011" name="Cell">
        <title>Insight into structure and assembly of the nuclear pore complex by utilizing the genome of a eukaryotic thermophile.</title>
        <authorList>
            <person name="Amlacher S."/>
            <person name="Sarges P."/>
            <person name="Flemming D."/>
            <person name="van Noort V."/>
            <person name="Kunze R."/>
            <person name="Devos D.P."/>
            <person name="Arumugam M."/>
            <person name="Bork P."/>
            <person name="Hurt E."/>
        </authorList>
    </citation>
    <scope>NUCLEOTIDE SEQUENCE [LARGE SCALE GENOMIC DNA]</scope>
    <source>
        <strain evidence="16">DSM 1495 / CBS 144.50 / IMI 039719</strain>
    </source>
</reference>
<evidence type="ECO:0000256" key="3">
    <source>
        <dbReference type="ARBA" id="ARBA00004657"/>
    </source>
</evidence>
<name>G0S8C2_CHATD</name>
<keyword evidence="6" id="KW-0597">Phosphoprotein</keyword>
<dbReference type="RefSeq" id="XP_006692593.1">
    <property type="nucleotide sequence ID" value="XM_006692530.1"/>
</dbReference>
<dbReference type="GO" id="GO:0005869">
    <property type="term" value="C:dynactin complex"/>
    <property type="evidence" value="ECO:0007669"/>
    <property type="project" value="InterPro"/>
</dbReference>
<dbReference type="STRING" id="759272.G0S8C2"/>
<keyword evidence="10" id="KW-0206">Cytoskeleton</keyword>
<gene>
    <name evidence="15" type="ORF">CTHT_0021220</name>
</gene>
<evidence type="ECO:0000256" key="6">
    <source>
        <dbReference type="ARBA" id="ARBA00022553"/>
    </source>
</evidence>
<dbReference type="Proteomes" id="UP000008066">
    <property type="component" value="Unassembled WGS sequence"/>
</dbReference>
<comment type="similarity">
    <text evidence="11">Belongs to the dynactin subunit 4 family.</text>
</comment>
<dbReference type="OMA" id="CGYCMWT"/>
<dbReference type="Pfam" id="PF05502">
    <property type="entry name" value="Dynactin_p62"/>
    <property type="match status" value="1"/>
</dbReference>
<dbReference type="GeneID" id="18256160"/>
<evidence type="ECO:0000256" key="1">
    <source>
        <dbReference type="ARBA" id="ARBA00004300"/>
    </source>
</evidence>
<dbReference type="PANTHER" id="PTHR13034">
    <property type="entry name" value="DYNACTIN P62 SUBUNIT"/>
    <property type="match status" value="1"/>
</dbReference>
<dbReference type="eggNOG" id="KOG3896">
    <property type="taxonomic scope" value="Eukaryota"/>
</dbReference>
<keyword evidence="4" id="KW-0963">Cytoplasm</keyword>
<dbReference type="EMBL" id="GL988041">
    <property type="protein sequence ID" value="EGS20297.1"/>
    <property type="molecule type" value="Genomic_DNA"/>
</dbReference>
<evidence type="ECO:0000256" key="10">
    <source>
        <dbReference type="ARBA" id="ARBA00023212"/>
    </source>
</evidence>
<organism evidence="16">
    <name type="scientific">Chaetomium thermophilum (strain DSM 1495 / CBS 144.50 / IMI 039719)</name>
    <name type="common">Thermochaetoides thermophila</name>
    <dbReference type="NCBI Taxonomy" id="759272"/>
    <lineage>
        <taxon>Eukaryota</taxon>
        <taxon>Fungi</taxon>
        <taxon>Dikarya</taxon>
        <taxon>Ascomycota</taxon>
        <taxon>Pezizomycotina</taxon>
        <taxon>Sordariomycetes</taxon>
        <taxon>Sordariomycetidae</taxon>
        <taxon>Sordariales</taxon>
        <taxon>Chaetomiaceae</taxon>
        <taxon>Thermochaetoides</taxon>
    </lineage>
</organism>
<evidence type="ECO:0000256" key="7">
    <source>
        <dbReference type="ARBA" id="ARBA00022843"/>
    </source>
</evidence>
<evidence type="ECO:0000313" key="16">
    <source>
        <dbReference type="Proteomes" id="UP000008066"/>
    </source>
</evidence>
<evidence type="ECO:0000256" key="9">
    <source>
        <dbReference type="ARBA" id="ARBA00023054"/>
    </source>
</evidence>
<feature type="region of interest" description="Disordered" evidence="14">
    <location>
        <begin position="511"/>
        <end position="534"/>
    </location>
</feature>
<feature type="region of interest" description="Disordered" evidence="14">
    <location>
        <begin position="424"/>
        <end position="445"/>
    </location>
</feature>
<comment type="subcellular location">
    <subcellularLocation>
        <location evidence="1">Cytoplasm</location>
        <location evidence="1">Cytoskeleton</location>
        <location evidence="1">Microtubule organizing center</location>
        <location evidence="1">Centrosome</location>
    </subcellularLocation>
    <subcellularLocation>
        <location evidence="2">Cytoplasm</location>
        <location evidence="2">Cytoskeleton</location>
        <location evidence="2">Stress fiber</location>
    </subcellularLocation>
    <subcellularLocation>
        <location evidence="3">Cytoplasm</location>
        <location evidence="3">Myofibril</location>
    </subcellularLocation>
</comment>
<dbReference type="AlphaFoldDB" id="G0S8C2"/>
<evidence type="ECO:0000256" key="12">
    <source>
        <dbReference type="ARBA" id="ARBA00034864"/>
    </source>
</evidence>
<dbReference type="GO" id="GO:0001725">
    <property type="term" value="C:stress fiber"/>
    <property type="evidence" value="ECO:0007669"/>
    <property type="project" value="UniProtKB-SubCell"/>
</dbReference>
<evidence type="ECO:0000313" key="15">
    <source>
        <dbReference type="EMBL" id="EGS20297.1"/>
    </source>
</evidence>
<feature type="compositionally biased region" description="Basic and acidic residues" evidence="14">
    <location>
        <begin position="522"/>
        <end position="534"/>
    </location>
</feature>
<keyword evidence="9" id="KW-0175">Coiled coil</keyword>
<evidence type="ECO:0000256" key="11">
    <source>
        <dbReference type="ARBA" id="ARBA00034776"/>
    </source>
</evidence>